<dbReference type="PANTHER" id="PTHR10183:SF379">
    <property type="entry name" value="CALPAIN-5"/>
    <property type="match status" value="1"/>
</dbReference>
<sequence>MGTCSGKESTQAIPPGEAVVAKEPEAAKPEKLKDATEEEVVVKQGPNRMHMRKLVPRPTPAVPPPEHDFQPRAVSSPPKAVSLYEDADFPASNASIGAVTGDAANPLVSDYLQEAMKLIVPGWARPRQMIGKEAGDYRLFATEGEPCLFKNVSPRDIEQGYLGDCWLVASFAAIAEYPDRLRSLFKQNTLTEDGRYDVRLYDPKSEEWKVVTIDDRLPFWKRAGKHGNLVFAKPTKENEFWTCLLEKAVSKFVKSYHRIDGGWESVALEMLTGKPSLCVSLSPFVGGTHAPYTILCGKDQASASHATVYMRLESYDGAWDYWTQDASVMCEGQTELSDNWLWSRLMSWSSEGHSMACDSRQAYKGILANHAYTLLRMLEVPYTREGKSHTLRMLHVRNPHRTNEWFGRFHDDDWETWNKFPEAMKACEHKVGIKDNGVFWMDWDEYKQGFAHLVVNFDKARDGPRYTDTSPEAQKEHRDVQFGQVGHQAWGGM</sequence>
<dbReference type="OrthoDB" id="415425at2759"/>
<dbReference type="AlphaFoldDB" id="A0A812RS76"/>
<evidence type="ECO:0000256" key="1">
    <source>
        <dbReference type="ARBA" id="ARBA00007623"/>
    </source>
</evidence>
<evidence type="ECO:0000256" key="5">
    <source>
        <dbReference type="PIRSR" id="PIRSR622684-1"/>
    </source>
</evidence>
<evidence type="ECO:0000256" key="6">
    <source>
        <dbReference type="PROSITE-ProRule" id="PRU00239"/>
    </source>
</evidence>
<dbReference type="EMBL" id="CAJNDS010002374">
    <property type="protein sequence ID" value="CAE7454082.1"/>
    <property type="molecule type" value="Genomic_DNA"/>
</dbReference>
<dbReference type="InterPro" id="IPR000169">
    <property type="entry name" value="Pept_cys_AS"/>
</dbReference>
<dbReference type="PANTHER" id="PTHR10183">
    <property type="entry name" value="CALPAIN"/>
    <property type="match status" value="1"/>
</dbReference>
<name>A0A812RS76_9DINO</name>
<proteinExistence type="inferred from homology"/>
<dbReference type="PRINTS" id="PR00704">
    <property type="entry name" value="CALPAIN"/>
</dbReference>
<evidence type="ECO:0000313" key="10">
    <source>
        <dbReference type="Proteomes" id="UP000604046"/>
    </source>
</evidence>
<dbReference type="PROSITE" id="PS50203">
    <property type="entry name" value="CALPAIN_CAT"/>
    <property type="match status" value="1"/>
</dbReference>
<feature type="active site" evidence="5 6">
    <location>
        <position position="370"/>
    </location>
</feature>
<feature type="domain" description="Calpain catalytic" evidence="8">
    <location>
        <begin position="83"/>
        <end position="459"/>
    </location>
</feature>
<keyword evidence="10" id="KW-1185">Reference proteome</keyword>
<dbReference type="GO" id="GO:0006508">
    <property type="term" value="P:proteolysis"/>
    <property type="evidence" value="ECO:0007669"/>
    <property type="project" value="UniProtKB-KW"/>
</dbReference>
<protein>
    <submittedName>
        <fullName evidence="9">Capn15 protein</fullName>
    </submittedName>
</protein>
<comment type="similarity">
    <text evidence="1">Belongs to the peptidase C2 family.</text>
</comment>
<dbReference type="SMART" id="SM00230">
    <property type="entry name" value="CysPc"/>
    <property type="match status" value="1"/>
</dbReference>
<feature type="compositionally biased region" description="Polar residues" evidence="7">
    <location>
        <begin position="1"/>
        <end position="12"/>
    </location>
</feature>
<evidence type="ECO:0000313" key="9">
    <source>
        <dbReference type="EMBL" id="CAE7454082.1"/>
    </source>
</evidence>
<evidence type="ECO:0000259" key="8">
    <source>
        <dbReference type="PROSITE" id="PS50203"/>
    </source>
</evidence>
<dbReference type="SUPFAM" id="SSF54001">
    <property type="entry name" value="Cysteine proteinases"/>
    <property type="match status" value="1"/>
</dbReference>
<gene>
    <name evidence="9" type="primary">Capn15</name>
    <name evidence="9" type="ORF">SNAT2548_LOCUS24941</name>
</gene>
<dbReference type="InterPro" id="IPR038765">
    <property type="entry name" value="Papain-like_cys_pep_sf"/>
</dbReference>
<reference evidence="9" key="1">
    <citation type="submission" date="2021-02" db="EMBL/GenBank/DDBJ databases">
        <authorList>
            <person name="Dougan E. K."/>
            <person name="Rhodes N."/>
            <person name="Thang M."/>
            <person name="Chan C."/>
        </authorList>
    </citation>
    <scope>NUCLEOTIDE SEQUENCE</scope>
</reference>
<keyword evidence="2 6" id="KW-0645">Protease</keyword>
<dbReference type="Proteomes" id="UP000604046">
    <property type="component" value="Unassembled WGS sequence"/>
</dbReference>
<keyword evidence="3 6" id="KW-0378">Hydrolase</keyword>
<organism evidence="9 10">
    <name type="scientific">Symbiodinium natans</name>
    <dbReference type="NCBI Taxonomy" id="878477"/>
    <lineage>
        <taxon>Eukaryota</taxon>
        <taxon>Sar</taxon>
        <taxon>Alveolata</taxon>
        <taxon>Dinophyceae</taxon>
        <taxon>Suessiales</taxon>
        <taxon>Symbiodiniaceae</taxon>
        <taxon>Symbiodinium</taxon>
    </lineage>
</organism>
<feature type="region of interest" description="Disordered" evidence="7">
    <location>
        <begin position="1"/>
        <end position="77"/>
    </location>
</feature>
<dbReference type="GO" id="GO:0004198">
    <property type="term" value="F:calcium-dependent cysteine-type endopeptidase activity"/>
    <property type="evidence" value="ECO:0007669"/>
    <property type="project" value="InterPro"/>
</dbReference>
<dbReference type="InterPro" id="IPR022684">
    <property type="entry name" value="Calpain_cysteine_protease"/>
</dbReference>
<evidence type="ECO:0000256" key="2">
    <source>
        <dbReference type="ARBA" id="ARBA00022670"/>
    </source>
</evidence>
<evidence type="ECO:0000256" key="4">
    <source>
        <dbReference type="ARBA" id="ARBA00022807"/>
    </source>
</evidence>
<comment type="caution">
    <text evidence="9">The sequence shown here is derived from an EMBL/GenBank/DDBJ whole genome shotgun (WGS) entry which is preliminary data.</text>
</comment>
<keyword evidence="4 6" id="KW-0788">Thiol protease</keyword>
<dbReference type="PROSITE" id="PS00139">
    <property type="entry name" value="THIOL_PROTEASE_CYS"/>
    <property type="match status" value="1"/>
</dbReference>
<feature type="active site" evidence="5 6">
    <location>
        <position position="398"/>
    </location>
</feature>
<dbReference type="InterPro" id="IPR001300">
    <property type="entry name" value="Peptidase_C2_calpain_cat"/>
</dbReference>
<dbReference type="Gene3D" id="3.90.70.10">
    <property type="entry name" value="Cysteine proteinases"/>
    <property type="match status" value="1"/>
</dbReference>
<accession>A0A812RS76</accession>
<evidence type="ECO:0000256" key="3">
    <source>
        <dbReference type="ARBA" id="ARBA00022801"/>
    </source>
</evidence>
<feature type="compositionally biased region" description="Basic and acidic residues" evidence="7">
    <location>
        <begin position="20"/>
        <end position="35"/>
    </location>
</feature>
<dbReference type="Pfam" id="PF00648">
    <property type="entry name" value="Peptidase_C2"/>
    <property type="match status" value="1"/>
</dbReference>
<feature type="active site" evidence="5 6">
    <location>
        <position position="165"/>
    </location>
</feature>
<evidence type="ECO:0000256" key="7">
    <source>
        <dbReference type="SAM" id="MobiDB-lite"/>
    </source>
</evidence>